<dbReference type="PROSITE" id="PS51819">
    <property type="entry name" value="VOC"/>
    <property type="match status" value="1"/>
</dbReference>
<keyword evidence="3" id="KW-1185">Reference proteome</keyword>
<dbReference type="OrthoDB" id="4725692at2"/>
<evidence type="ECO:0000313" key="3">
    <source>
        <dbReference type="Proteomes" id="UP000202485"/>
    </source>
</evidence>
<dbReference type="InterPro" id="IPR029068">
    <property type="entry name" value="Glyas_Bleomycin-R_OHBP_Dase"/>
</dbReference>
<gene>
    <name evidence="2" type="ORF">RUA8715_02786</name>
</gene>
<dbReference type="InterPro" id="IPR037523">
    <property type="entry name" value="VOC_core"/>
</dbReference>
<name>A0A238KSG3_9RHOB</name>
<evidence type="ECO:0000313" key="2">
    <source>
        <dbReference type="EMBL" id="SMX45794.1"/>
    </source>
</evidence>
<dbReference type="InterPro" id="IPR004360">
    <property type="entry name" value="Glyas_Fos-R_dOase_dom"/>
</dbReference>
<accession>A0A238KSG3</accession>
<dbReference type="Gene3D" id="3.10.180.10">
    <property type="entry name" value="2,3-Dihydroxybiphenyl 1,2-Dioxygenase, domain 1"/>
    <property type="match status" value="1"/>
</dbReference>
<dbReference type="CDD" id="cd06587">
    <property type="entry name" value="VOC"/>
    <property type="match status" value="1"/>
</dbReference>
<protein>
    <submittedName>
        <fullName evidence="2">Glyoxalase-like domain protein</fullName>
    </submittedName>
</protein>
<dbReference type="EMBL" id="FXYG01000003">
    <property type="protein sequence ID" value="SMX45794.1"/>
    <property type="molecule type" value="Genomic_DNA"/>
</dbReference>
<dbReference type="Proteomes" id="UP000202485">
    <property type="component" value="Unassembled WGS sequence"/>
</dbReference>
<dbReference type="Pfam" id="PF00903">
    <property type="entry name" value="Glyoxalase"/>
    <property type="match status" value="1"/>
</dbReference>
<reference evidence="3" key="1">
    <citation type="submission" date="2017-05" db="EMBL/GenBank/DDBJ databases">
        <authorList>
            <person name="Rodrigo-Torres L."/>
            <person name="Arahal R. D."/>
            <person name="Lucena T."/>
        </authorList>
    </citation>
    <scope>NUCLEOTIDE SEQUENCE [LARGE SCALE GENOMIC DNA]</scope>
    <source>
        <strain evidence="3">CECT 8715</strain>
    </source>
</reference>
<feature type="domain" description="VOC" evidence="1">
    <location>
        <begin position="2"/>
        <end position="115"/>
    </location>
</feature>
<dbReference type="RefSeq" id="WP_093964252.1">
    <property type="nucleotide sequence ID" value="NZ_FXYG01000003.1"/>
</dbReference>
<dbReference type="AlphaFoldDB" id="A0A238KSG3"/>
<dbReference type="SUPFAM" id="SSF54593">
    <property type="entry name" value="Glyoxalase/Bleomycin resistance protein/Dihydroxybiphenyl dioxygenase"/>
    <property type="match status" value="1"/>
</dbReference>
<evidence type="ECO:0000259" key="1">
    <source>
        <dbReference type="PROSITE" id="PS51819"/>
    </source>
</evidence>
<sequence length="244" mass="27173">MRIAALRLRVADPARLADFYRANLGMVVRAEGDARRVGYPGPSADLLLLPGGCGYAHDRGQRYWKIGITLPDLDLAAEWLRRAGVNVSRPAQFRDIGYMCHLSDPEGFSIELLQHDFEGNRPEKQPDAKPFGQAAVGQITLRTGDISAEDAFCRDLGLRLLSMQDVASHGFDLHFYAFTTEVPPDPDLWAVANREWLWKRPYTTLEYQHIPDARIVPAPDFLGIEVEGLAATETDPMGDPFLPA</sequence>
<proteinExistence type="predicted"/>
<organism evidence="2 3">
    <name type="scientific">Ruegeria arenilitoris</name>
    <dbReference type="NCBI Taxonomy" id="1173585"/>
    <lineage>
        <taxon>Bacteria</taxon>
        <taxon>Pseudomonadati</taxon>
        <taxon>Pseudomonadota</taxon>
        <taxon>Alphaproteobacteria</taxon>
        <taxon>Rhodobacterales</taxon>
        <taxon>Roseobacteraceae</taxon>
        <taxon>Ruegeria</taxon>
    </lineage>
</organism>